<dbReference type="SMART" id="SM00160">
    <property type="entry name" value="RanBD"/>
    <property type="match status" value="1"/>
</dbReference>
<dbReference type="VEuPathDB" id="FungiDB:SCODWIG_03079"/>
<feature type="region of interest" description="Disordered" evidence="1">
    <location>
        <begin position="1"/>
        <end position="25"/>
    </location>
</feature>
<evidence type="ECO:0000313" key="4">
    <source>
        <dbReference type="Proteomes" id="UP000262825"/>
    </source>
</evidence>
<dbReference type="PROSITE" id="PS50196">
    <property type="entry name" value="RANBD1"/>
    <property type="match status" value="1"/>
</dbReference>
<feature type="region of interest" description="Disordered" evidence="1">
    <location>
        <begin position="39"/>
        <end position="70"/>
    </location>
</feature>
<dbReference type="FunFam" id="2.30.29.30:FF:000312">
    <property type="entry name" value="Ran binding protein 1"/>
    <property type="match status" value="1"/>
</dbReference>
<dbReference type="AlphaFoldDB" id="A0A376B9F2"/>
<evidence type="ECO:0000313" key="3">
    <source>
        <dbReference type="EMBL" id="SSD61318.1"/>
    </source>
</evidence>
<dbReference type="SUPFAM" id="SSF50729">
    <property type="entry name" value="PH domain-like"/>
    <property type="match status" value="1"/>
</dbReference>
<dbReference type="Proteomes" id="UP000262825">
    <property type="component" value="Unassembled WGS sequence"/>
</dbReference>
<dbReference type="Pfam" id="PF00638">
    <property type="entry name" value="Ran_BP1"/>
    <property type="match status" value="1"/>
</dbReference>
<dbReference type="EMBL" id="UFAJ01000650">
    <property type="protein sequence ID" value="SSD61318.1"/>
    <property type="molecule type" value="Genomic_DNA"/>
</dbReference>
<gene>
    <name evidence="3" type="ORF">SCODWIG_03079</name>
</gene>
<feature type="compositionally biased region" description="Polar residues" evidence="1">
    <location>
        <begin position="1"/>
        <end position="10"/>
    </location>
</feature>
<protein>
    <submittedName>
        <fullName evidence="3">Probable Ran-specific GTPase-activating protein 1</fullName>
    </submittedName>
</protein>
<sequence>MSTKETVSNITDEKKGEAVASAPKPPSAAVFSMFGAKKAVKKENDEEKKEEPAKNEENSAEGEEEADVHFEPVVHLEKVEVKTNEENENTLLKLRAKLFRLDAKAGEWKERGTGDVKLLQHKETKKIRLLMRRDKTLKVCANHYVSPDYTLKANVGSDRSWVYTVTADISEGEPEAMTLAIRFGNKENADKFKEEFEKAQEINKKN</sequence>
<evidence type="ECO:0000256" key="1">
    <source>
        <dbReference type="SAM" id="MobiDB-lite"/>
    </source>
</evidence>
<evidence type="ECO:0000259" key="2">
    <source>
        <dbReference type="PROSITE" id="PS50196"/>
    </source>
</evidence>
<dbReference type="CDD" id="cd13179">
    <property type="entry name" value="RanBD_RanBP1"/>
    <property type="match status" value="1"/>
</dbReference>
<dbReference type="GO" id="GO:0005643">
    <property type="term" value="C:nuclear pore"/>
    <property type="evidence" value="ECO:0007669"/>
    <property type="project" value="TreeGrafter"/>
</dbReference>
<name>A0A376B9F2_9ASCO</name>
<dbReference type="InterPro" id="IPR000156">
    <property type="entry name" value="Ran_bind_dom"/>
</dbReference>
<organism evidence="3 4">
    <name type="scientific">Saccharomycodes ludwigii</name>
    <dbReference type="NCBI Taxonomy" id="36035"/>
    <lineage>
        <taxon>Eukaryota</taxon>
        <taxon>Fungi</taxon>
        <taxon>Dikarya</taxon>
        <taxon>Ascomycota</taxon>
        <taxon>Saccharomycotina</taxon>
        <taxon>Saccharomycetes</taxon>
        <taxon>Saccharomycodales</taxon>
        <taxon>Saccharomycodaceae</taxon>
        <taxon>Saccharomycodes</taxon>
    </lineage>
</organism>
<dbReference type="PANTHER" id="PTHR23138">
    <property type="entry name" value="RAN BINDING PROTEIN"/>
    <property type="match status" value="1"/>
</dbReference>
<dbReference type="GO" id="GO:0005737">
    <property type="term" value="C:cytoplasm"/>
    <property type="evidence" value="ECO:0007669"/>
    <property type="project" value="TreeGrafter"/>
</dbReference>
<dbReference type="Gene3D" id="2.30.29.30">
    <property type="entry name" value="Pleckstrin-homology domain (PH domain)/Phosphotyrosine-binding domain (PTB)"/>
    <property type="match status" value="1"/>
</dbReference>
<dbReference type="PANTHER" id="PTHR23138:SF87">
    <property type="entry name" value="E3 SUMO-PROTEIN LIGASE RANBP2"/>
    <property type="match status" value="1"/>
</dbReference>
<dbReference type="GO" id="GO:0006913">
    <property type="term" value="P:nucleocytoplasmic transport"/>
    <property type="evidence" value="ECO:0007669"/>
    <property type="project" value="InterPro"/>
</dbReference>
<dbReference type="GO" id="GO:0005096">
    <property type="term" value="F:GTPase activator activity"/>
    <property type="evidence" value="ECO:0007669"/>
    <property type="project" value="TreeGrafter"/>
</dbReference>
<keyword evidence="4" id="KW-1185">Reference proteome</keyword>
<feature type="compositionally biased region" description="Basic and acidic residues" evidence="1">
    <location>
        <begin position="41"/>
        <end position="57"/>
    </location>
</feature>
<reference evidence="4" key="1">
    <citation type="submission" date="2018-06" db="EMBL/GenBank/DDBJ databases">
        <authorList>
            <person name="Guldener U."/>
        </authorList>
    </citation>
    <scope>NUCLEOTIDE SEQUENCE [LARGE SCALE GENOMIC DNA]</scope>
    <source>
        <strain evidence="4">UTAD17</strain>
    </source>
</reference>
<dbReference type="InterPro" id="IPR011993">
    <property type="entry name" value="PH-like_dom_sf"/>
</dbReference>
<dbReference type="InterPro" id="IPR045256">
    <property type="entry name" value="RanBP1_RanBD"/>
</dbReference>
<dbReference type="InterPro" id="IPR045255">
    <property type="entry name" value="RanBP1-like"/>
</dbReference>
<accession>A0A376B9F2</accession>
<proteinExistence type="predicted"/>
<dbReference type="OrthoDB" id="2357150at2759"/>
<feature type="domain" description="RanBD1" evidence="2">
    <location>
        <begin position="69"/>
        <end position="205"/>
    </location>
</feature>